<evidence type="ECO:0000313" key="9">
    <source>
        <dbReference type="EMBL" id="EST13604.1"/>
    </source>
</evidence>
<keyword evidence="5 8" id="KW-0812">Transmembrane</keyword>
<keyword evidence="6 8" id="KW-1133">Transmembrane helix</keyword>
<dbReference type="GO" id="GO:0016020">
    <property type="term" value="C:membrane"/>
    <property type="evidence" value="ECO:0007669"/>
    <property type="project" value="UniProtKB-SubCell"/>
</dbReference>
<keyword evidence="10" id="KW-1185">Reference proteome</keyword>
<feature type="transmembrane region" description="Helical" evidence="8">
    <location>
        <begin position="12"/>
        <end position="33"/>
    </location>
</feature>
<dbReference type="EMBL" id="AWTC01000001">
    <property type="protein sequence ID" value="EST13604.1"/>
    <property type="molecule type" value="Genomic_DNA"/>
</dbReference>
<dbReference type="PANTHER" id="PTHR34975:SF2">
    <property type="entry name" value="SPORE GERMINATION PROTEIN A2"/>
    <property type="match status" value="1"/>
</dbReference>
<dbReference type="AlphaFoldDB" id="V6J9Z5"/>
<dbReference type="InterPro" id="IPR004761">
    <property type="entry name" value="Spore_GerAB"/>
</dbReference>
<name>V6J9Z5_9BACL</name>
<feature type="transmembrane region" description="Helical" evidence="8">
    <location>
        <begin position="223"/>
        <end position="246"/>
    </location>
</feature>
<keyword evidence="7 8" id="KW-0472">Membrane</keyword>
<evidence type="ECO:0000256" key="7">
    <source>
        <dbReference type="ARBA" id="ARBA00023136"/>
    </source>
</evidence>
<evidence type="ECO:0000256" key="4">
    <source>
        <dbReference type="ARBA" id="ARBA00022544"/>
    </source>
</evidence>
<evidence type="ECO:0000313" key="10">
    <source>
        <dbReference type="Proteomes" id="UP000018296"/>
    </source>
</evidence>
<accession>V6J9Z5</accession>
<organism evidence="9 10">
    <name type="scientific">Sporolactobacillus laevolacticus DSM 442</name>
    <dbReference type="NCBI Taxonomy" id="1395513"/>
    <lineage>
        <taxon>Bacteria</taxon>
        <taxon>Bacillati</taxon>
        <taxon>Bacillota</taxon>
        <taxon>Bacilli</taxon>
        <taxon>Bacillales</taxon>
        <taxon>Sporolactobacillaceae</taxon>
        <taxon>Sporolactobacillus</taxon>
    </lineage>
</organism>
<feature type="transmembrane region" description="Helical" evidence="8">
    <location>
        <begin position="190"/>
        <end position="211"/>
    </location>
</feature>
<feature type="transmembrane region" description="Helical" evidence="8">
    <location>
        <begin position="148"/>
        <end position="170"/>
    </location>
</feature>
<dbReference type="Pfam" id="PF03845">
    <property type="entry name" value="Spore_permease"/>
    <property type="match status" value="1"/>
</dbReference>
<evidence type="ECO:0000256" key="6">
    <source>
        <dbReference type="ARBA" id="ARBA00022989"/>
    </source>
</evidence>
<evidence type="ECO:0000256" key="5">
    <source>
        <dbReference type="ARBA" id="ARBA00022692"/>
    </source>
</evidence>
<feature type="transmembrane region" description="Helical" evidence="8">
    <location>
        <begin position="45"/>
        <end position="64"/>
    </location>
</feature>
<reference evidence="9 10" key="1">
    <citation type="journal article" date="2013" name="Genome Announc.">
        <title>Genome Sequence of Sporolactobacillus laevolacticus DSM442, an Efficient Polymer-Grade D-Lactate Producer from Agricultural Waste Cottonseed as a Nitrogen Source.</title>
        <authorList>
            <person name="Wang H."/>
            <person name="Wang L."/>
            <person name="Ju J."/>
            <person name="Yu B."/>
            <person name="Ma Y."/>
        </authorList>
    </citation>
    <scope>NUCLEOTIDE SEQUENCE [LARGE SCALE GENOMIC DNA]</scope>
    <source>
        <strain evidence="9 10">DSM 442</strain>
    </source>
</reference>
<dbReference type="Proteomes" id="UP000018296">
    <property type="component" value="Unassembled WGS sequence"/>
</dbReference>
<evidence type="ECO:0000256" key="3">
    <source>
        <dbReference type="ARBA" id="ARBA00022448"/>
    </source>
</evidence>
<evidence type="ECO:0000256" key="8">
    <source>
        <dbReference type="SAM" id="Phobius"/>
    </source>
</evidence>
<evidence type="ECO:0000256" key="1">
    <source>
        <dbReference type="ARBA" id="ARBA00004141"/>
    </source>
</evidence>
<sequence length="370" mass="42727">MKPGQISETQQLGPMSGFIIPHTMQISIGILSFQQLLSKDSGQDAWLACLIGGLFSLAIMWMILRLLKNEQKFGRADFFSIHQRLFGKWLGGLLNFFVTAHVVLFGVVFLRSYIEILQVWIFPQLSVFTFTILFCLIIWYIVLGGIRIVGGICMLSFIYMIPLYMSTVFAVPEAYFSNLLPMFEHSPASILISAFHTTHIYLGFELMLYFYPFIKRPQLAKKWCYFGILTSMYIYIILMLMATVFFSRGEMRLTIWPTVTFWKSVSFPLLEHVDMVIIIYYMWALLPSVSMSAWVASRFVKHTFPVIKQKYALVGVLLIFVIISVLIKNGEQVKIANDLYGNIGFFIVYAYVPFLLFYQWLMKKVRGKAA</sequence>
<comment type="caution">
    <text evidence="9">The sequence shown here is derived from an EMBL/GenBank/DDBJ whole genome shotgun (WGS) entry which is preliminary data.</text>
</comment>
<comment type="subcellular location">
    <subcellularLocation>
        <location evidence="1">Membrane</location>
        <topology evidence="1">Multi-pass membrane protein</topology>
    </subcellularLocation>
</comment>
<proteinExistence type="inferred from homology"/>
<feature type="transmembrane region" description="Helical" evidence="8">
    <location>
        <begin position="85"/>
        <end position="114"/>
    </location>
</feature>
<dbReference type="STRING" id="1395513.P343_02365"/>
<feature type="transmembrane region" description="Helical" evidence="8">
    <location>
        <begin position="120"/>
        <end position="141"/>
    </location>
</feature>
<keyword evidence="4" id="KW-0309">Germination</keyword>
<feature type="transmembrane region" description="Helical" evidence="8">
    <location>
        <begin position="339"/>
        <end position="358"/>
    </location>
</feature>
<dbReference type="PANTHER" id="PTHR34975">
    <property type="entry name" value="SPORE GERMINATION PROTEIN A2"/>
    <property type="match status" value="1"/>
</dbReference>
<dbReference type="PATRIC" id="fig|1395513.3.peg.480"/>
<protein>
    <submittedName>
        <fullName evidence="9">Spore germination protein</fullName>
    </submittedName>
</protein>
<comment type="similarity">
    <text evidence="2">Belongs to the amino acid-polyamine-organocation (APC) superfamily. Spore germination protein (SGP) (TC 2.A.3.9) family.</text>
</comment>
<dbReference type="eggNOG" id="COG0814">
    <property type="taxonomic scope" value="Bacteria"/>
</dbReference>
<dbReference type="GO" id="GO:0009847">
    <property type="term" value="P:spore germination"/>
    <property type="evidence" value="ECO:0007669"/>
    <property type="project" value="InterPro"/>
</dbReference>
<dbReference type="RefSeq" id="WP_023508783.1">
    <property type="nucleotide sequence ID" value="NZ_AWTC01000001.1"/>
</dbReference>
<feature type="transmembrane region" description="Helical" evidence="8">
    <location>
        <begin position="311"/>
        <end position="327"/>
    </location>
</feature>
<feature type="transmembrane region" description="Helical" evidence="8">
    <location>
        <begin position="278"/>
        <end position="299"/>
    </location>
</feature>
<evidence type="ECO:0000256" key="2">
    <source>
        <dbReference type="ARBA" id="ARBA00007998"/>
    </source>
</evidence>
<dbReference type="OrthoDB" id="2380240at2"/>
<gene>
    <name evidence="9" type="ORF">P343_02365</name>
</gene>
<dbReference type="NCBIfam" id="TIGR00912">
    <property type="entry name" value="2A0309"/>
    <property type="match status" value="1"/>
</dbReference>
<keyword evidence="3" id="KW-0813">Transport</keyword>